<keyword evidence="3 5" id="KW-0378">Hydrolase</keyword>
<comment type="caution">
    <text evidence="7">The sequence shown here is derived from an EMBL/GenBank/DDBJ whole genome shotgun (WGS) entry which is preliminary data.</text>
</comment>
<evidence type="ECO:0000259" key="6">
    <source>
        <dbReference type="Pfam" id="PF01048"/>
    </source>
</evidence>
<dbReference type="Proteomes" id="UP001596422">
    <property type="component" value="Unassembled WGS sequence"/>
</dbReference>
<feature type="active site" description="Proton donor" evidence="5">
    <location>
        <position position="212"/>
    </location>
</feature>
<comment type="catalytic activity">
    <reaction evidence="5">
        <text>S-methyl-5'-thioadenosine + H2O = 5-(methylsulfanyl)-D-ribose + adenine</text>
        <dbReference type="Rhea" id="RHEA:13617"/>
        <dbReference type="ChEBI" id="CHEBI:15377"/>
        <dbReference type="ChEBI" id="CHEBI:16708"/>
        <dbReference type="ChEBI" id="CHEBI:17509"/>
        <dbReference type="ChEBI" id="CHEBI:78440"/>
        <dbReference type="EC" id="3.2.2.9"/>
    </reaction>
</comment>
<evidence type="ECO:0000313" key="8">
    <source>
        <dbReference type="Proteomes" id="UP001596422"/>
    </source>
</evidence>
<keyword evidence="8" id="KW-1185">Reference proteome</keyword>
<evidence type="ECO:0000256" key="1">
    <source>
        <dbReference type="ARBA" id="ARBA00004945"/>
    </source>
</evidence>
<feature type="binding site" evidence="5">
    <location>
        <position position="92"/>
    </location>
    <ligand>
        <name>substrate</name>
    </ligand>
</feature>
<comment type="function">
    <text evidence="5">Catalyzes the irreversible cleavage of the glycosidic bond in both 5'-methylthioadenosine (MTA) and S-adenosylhomocysteine (SAH/AdoHcy) to adenine and the corresponding thioribose, 5'-methylthioribose and S-ribosylhomocysteine, respectively. Also cleaves 5'-deoxyadenosine, a toxic by-product of radical S-adenosylmethionine (SAM) enzymes, into 5-deoxyribose and adenine.</text>
</comment>
<organism evidence="7 8">
    <name type="scientific">Marinobacterium aestuariivivens</name>
    <dbReference type="NCBI Taxonomy" id="1698799"/>
    <lineage>
        <taxon>Bacteria</taxon>
        <taxon>Pseudomonadati</taxon>
        <taxon>Pseudomonadota</taxon>
        <taxon>Gammaproteobacteria</taxon>
        <taxon>Oceanospirillales</taxon>
        <taxon>Oceanospirillaceae</taxon>
        <taxon>Marinobacterium</taxon>
    </lineage>
</organism>
<dbReference type="EMBL" id="JBHSWE010000001">
    <property type="protein sequence ID" value="MFC6673094.1"/>
    <property type="molecule type" value="Genomic_DNA"/>
</dbReference>
<accession>A0ABW2A720</accession>
<gene>
    <name evidence="5 7" type="primary">mtnN</name>
    <name evidence="7" type="ORF">ACFQDL_25655</name>
</gene>
<dbReference type="NCBIfam" id="TIGR01704">
    <property type="entry name" value="MTA_SAH-Nsdase"/>
    <property type="match status" value="1"/>
</dbReference>
<dbReference type="PANTHER" id="PTHR46832:SF1">
    <property type="entry name" value="5'-METHYLTHIOADENOSINE_S-ADENOSYLHOMOCYSTEINE NUCLEOSIDASE"/>
    <property type="match status" value="1"/>
</dbReference>
<name>A0ABW2A720_9GAMM</name>
<keyword evidence="2 5" id="KW-0028">Amino-acid biosynthesis</keyword>
<dbReference type="GO" id="GO:0008930">
    <property type="term" value="F:methylthioadenosine nucleosidase activity"/>
    <property type="evidence" value="ECO:0007669"/>
    <property type="project" value="UniProtKB-EC"/>
</dbReference>
<dbReference type="InterPro" id="IPR035994">
    <property type="entry name" value="Nucleoside_phosphorylase_sf"/>
</dbReference>
<feature type="binding site" evidence="5">
    <location>
        <position position="167"/>
    </location>
    <ligand>
        <name>substrate</name>
    </ligand>
</feature>
<dbReference type="InterPro" id="IPR010049">
    <property type="entry name" value="MTA_SAH_Nsdase"/>
</dbReference>
<evidence type="ECO:0000313" key="7">
    <source>
        <dbReference type="EMBL" id="MFC6673094.1"/>
    </source>
</evidence>
<comment type="pathway">
    <text evidence="1 5">Amino-acid biosynthesis; L-methionine biosynthesis via salvage pathway; S-methyl-5-thio-alpha-D-ribose 1-phosphate from S-methyl-5'-thioadenosine (hydrolase route): step 1/2.</text>
</comment>
<protein>
    <recommendedName>
        <fullName evidence="5">5'-methylthioadenosine/S-adenosylhomocysteine nucleosidase</fullName>
        <shortName evidence="5">MTA/SAH nucleosidase</shortName>
        <shortName evidence="5">MTAN</shortName>
        <ecNumber evidence="5">3.2.2.9</ecNumber>
    </recommendedName>
    <alternativeName>
        <fullName evidence="5">5'-deoxyadenosine nucleosidase</fullName>
        <shortName evidence="5">DOA nucleosidase</shortName>
        <shortName evidence="5">dAdo nucleosidase</shortName>
    </alternativeName>
    <alternativeName>
        <fullName evidence="5">5'-methylthioadenosine nucleosidase</fullName>
        <shortName evidence="5">MTA nucleosidase</shortName>
    </alternativeName>
    <alternativeName>
        <fullName evidence="5">S-adenosylhomocysteine nucleosidase</fullName>
        <shortName evidence="5">AdoHcy nucleosidase</shortName>
        <shortName evidence="5">SAH nucleosidase</shortName>
        <shortName evidence="5">SRH nucleosidase</shortName>
    </alternativeName>
</protein>
<evidence type="ECO:0000256" key="2">
    <source>
        <dbReference type="ARBA" id="ARBA00022605"/>
    </source>
</evidence>
<feature type="domain" description="Nucleoside phosphorylase" evidence="6">
    <location>
        <begin position="17"/>
        <end position="242"/>
    </location>
</feature>
<dbReference type="HAMAP" id="MF_01684">
    <property type="entry name" value="Salvage_MtnN"/>
    <property type="match status" value="1"/>
</dbReference>
<proteinExistence type="inferred from homology"/>
<dbReference type="PANTHER" id="PTHR46832">
    <property type="entry name" value="5'-METHYLTHIOADENOSINE/S-ADENOSYLHOMOCYSTEINE NUCLEOSIDASE"/>
    <property type="match status" value="1"/>
</dbReference>
<dbReference type="GO" id="GO:0008782">
    <property type="term" value="F:adenosylhomocysteine nucleosidase activity"/>
    <property type="evidence" value="ECO:0007669"/>
    <property type="project" value="UniProtKB-EC"/>
</dbReference>
<dbReference type="SUPFAM" id="SSF53167">
    <property type="entry name" value="Purine and uridine phosphorylases"/>
    <property type="match status" value="1"/>
</dbReference>
<evidence type="ECO:0000256" key="3">
    <source>
        <dbReference type="ARBA" id="ARBA00022801"/>
    </source>
</evidence>
<feature type="binding site" evidence="5">
    <location>
        <begin position="188"/>
        <end position="189"/>
    </location>
    <ligand>
        <name>substrate</name>
    </ligand>
</feature>
<comment type="catalytic activity">
    <reaction evidence="5">
        <text>S-adenosyl-L-homocysteine + H2O = S-(5-deoxy-D-ribos-5-yl)-L-homocysteine + adenine</text>
        <dbReference type="Rhea" id="RHEA:17805"/>
        <dbReference type="ChEBI" id="CHEBI:15377"/>
        <dbReference type="ChEBI" id="CHEBI:16708"/>
        <dbReference type="ChEBI" id="CHEBI:57856"/>
        <dbReference type="ChEBI" id="CHEBI:58195"/>
        <dbReference type="EC" id="3.2.2.9"/>
    </reaction>
</comment>
<feature type="active site" description="Proton acceptor" evidence="5">
    <location>
        <position position="26"/>
    </location>
</feature>
<dbReference type="NCBIfam" id="NF004079">
    <property type="entry name" value="PRK05584.1"/>
    <property type="match status" value="1"/>
</dbReference>
<sequence>MSKCLAEILKRKDRVCIGIIGAMDQEVELLKSAISGCEEHRYAGYAFYTGQLRDQHVVLLQSGIGKVNAAISTALLLQIFEPDCVINTGSAGGFDPELEVGDLVISTEVRHHDVDVTVFGYEPGQVPGLPAAFEPDPLLAQIAEKCIDRMPGVKTVRGLIATGDSFMNCPQRVAKTRVLFPALKAVEMEAAAIAQTCHRFDTPFIVIRALSDIAGKESNISFEQFLEKAATHSAEMVMAIVESIGRRPGH</sequence>
<dbReference type="CDD" id="cd09008">
    <property type="entry name" value="MTAN"/>
    <property type="match status" value="1"/>
</dbReference>
<dbReference type="Gene3D" id="3.40.50.1580">
    <property type="entry name" value="Nucleoside phosphorylase domain"/>
    <property type="match status" value="1"/>
</dbReference>
<evidence type="ECO:0000256" key="4">
    <source>
        <dbReference type="ARBA" id="ARBA00023167"/>
    </source>
</evidence>
<evidence type="ECO:0000256" key="5">
    <source>
        <dbReference type="HAMAP-Rule" id="MF_01684"/>
    </source>
</evidence>
<comment type="similarity">
    <text evidence="5">Belongs to the PNP/UDP phosphorylase family. MtnN subfamily.</text>
</comment>
<dbReference type="EC" id="3.2.2.9" evidence="5"/>
<dbReference type="InterPro" id="IPR000845">
    <property type="entry name" value="Nucleoside_phosphorylase_d"/>
</dbReference>
<reference evidence="8" key="1">
    <citation type="journal article" date="2019" name="Int. J. Syst. Evol. Microbiol.">
        <title>The Global Catalogue of Microorganisms (GCM) 10K type strain sequencing project: providing services to taxonomists for standard genome sequencing and annotation.</title>
        <authorList>
            <consortium name="The Broad Institute Genomics Platform"/>
            <consortium name="The Broad Institute Genome Sequencing Center for Infectious Disease"/>
            <person name="Wu L."/>
            <person name="Ma J."/>
        </authorList>
    </citation>
    <scope>NUCLEOTIDE SEQUENCE [LARGE SCALE GENOMIC DNA]</scope>
    <source>
        <strain evidence="8">NBRC 111756</strain>
    </source>
</reference>
<dbReference type="Pfam" id="PF01048">
    <property type="entry name" value="PNP_UDP_1"/>
    <property type="match status" value="1"/>
</dbReference>
<comment type="catalytic activity">
    <reaction evidence="5">
        <text>5'-deoxyadenosine + H2O = 5-deoxy-D-ribose + adenine</text>
        <dbReference type="Rhea" id="RHEA:29859"/>
        <dbReference type="ChEBI" id="CHEBI:15377"/>
        <dbReference type="ChEBI" id="CHEBI:16708"/>
        <dbReference type="ChEBI" id="CHEBI:17319"/>
        <dbReference type="ChEBI" id="CHEBI:149540"/>
        <dbReference type="EC" id="3.2.2.9"/>
    </reaction>
</comment>
<keyword evidence="7" id="KW-0326">Glycosidase</keyword>
<dbReference type="RefSeq" id="WP_379911487.1">
    <property type="nucleotide sequence ID" value="NZ_JBHSWE010000001.1"/>
</dbReference>
<keyword evidence="4 5" id="KW-0486">Methionine biosynthesis</keyword>